<dbReference type="Proteomes" id="UP000230543">
    <property type="component" value="Unassembled WGS sequence"/>
</dbReference>
<dbReference type="EMBL" id="PFBO01000011">
    <property type="protein sequence ID" value="PIT90767.1"/>
    <property type="molecule type" value="Genomic_DNA"/>
</dbReference>
<protein>
    <submittedName>
        <fullName evidence="1">Uncharacterized protein</fullName>
    </submittedName>
</protein>
<organism evidence="1 2">
    <name type="scientific">Candidatus Komeilibacteria bacterium CG10_big_fil_rev_8_21_14_0_10_41_13</name>
    <dbReference type="NCBI Taxonomy" id="1974476"/>
    <lineage>
        <taxon>Bacteria</taxon>
        <taxon>Candidatus Komeiliibacteriota</taxon>
    </lineage>
</organism>
<evidence type="ECO:0000313" key="2">
    <source>
        <dbReference type="Proteomes" id="UP000230543"/>
    </source>
</evidence>
<reference evidence="2" key="1">
    <citation type="submission" date="2017-09" db="EMBL/GenBank/DDBJ databases">
        <title>Depth-based differentiation of microbial function through sediment-hosted aquifers and enrichment of novel symbionts in the deep terrestrial subsurface.</title>
        <authorList>
            <person name="Probst A.J."/>
            <person name="Ladd B."/>
            <person name="Jarett J.K."/>
            <person name="Geller-Mcgrath D.E."/>
            <person name="Sieber C.M.K."/>
            <person name="Emerson J.B."/>
            <person name="Anantharaman K."/>
            <person name="Thomas B.C."/>
            <person name="Malmstrom R."/>
            <person name="Stieglmeier M."/>
            <person name="Klingl A."/>
            <person name="Woyke T."/>
            <person name="Ryan C.M."/>
            <person name="Banfield J.F."/>
        </authorList>
    </citation>
    <scope>NUCLEOTIDE SEQUENCE [LARGE SCALE GENOMIC DNA]</scope>
</reference>
<evidence type="ECO:0000313" key="1">
    <source>
        <dbReference type="EMBL" id="PIT90767.1"/>
    </source>
</evidence>
<dbReference type="AlphaFoldDB" id="A0A2M6WD86"/>
<comment type="caution">
    <text evidence="1">The sequence shown here is derived from an EMBL/GenBank/DDBJ whole genome shotgun (WGS) entry which is preliminary data.</text>
</comment>
<gene>
    <name evidence="1" type="ORF">COU22_00345</name>
</gene>
<name>A0A2M6WD86_9BACT</name>
<sequence>MQFKVPQTAIRNIRDDLRRCGYFSLFNRHNNAISYVRRLSKTQHYPRFHLYLNENPDHYIFNLHLDQKQVSYAGSHAHSGEYEDPVVDEEANRIKEILNI</sequence>
<proteinExistence type="predicted"/>
<accession>A0A2M6WD86</accession>